<protein>
    <recommendedName>
        <fullName evidence="3">DUF4160 domain-containing protein</fullName>
    </recommendedName>
</protein>
<dbReference type="EMBL" id="CAADEX010000042">
    <property type="protein sequence ID" value="VFJ53526.1"/>
    <property type="molecule type" value="Genomic_DNA"/>
</dbReference>
<proteinExistence type="predicted"/>
<accession>A0A450SJD0</accession>
<dbReference type="InterPro" id="IPR025427">
    <property type="entry name" value="DUF4160"/>
</dbReference>
<evidence type="ECO:0000313" key="1">
    <source>
        <dbReference type="EMBL" id="VFJ44044.1"/>
    </source>
</evidence>
<organism evidence="2">
    <name type="scientific">Candidatus Kentrum sp. DK</name>
    <dbReference type="NCBI Taxonomy" id="2126562"/>
    <lineage>
        <taxon>Bacteria</taxon>
        <taxon>Pseudomonadati</taxon>
        <taxon>Pseudomonadota</taxon>
        <taxon>Gammaproteobacteria</taxon>
        <taxon>Candidatus Kentrum</taxon>
    </lineage>
</organism>
<reference evidence="2" key="1">
    <citation type="submission" date="2019-02" db="EMBL/GenBank/DDBJ databases">
        <authorList>
            <person name="Gruber-Vodicka R. H."/>
            <person name="Seah K. B. B."/>
        </authorList>
    </citation>
    <scope>NUCLEOTIDE SEQUENCE</scope>
    <source>
        <strain evidence="1">BECK_DK161</strain>
        <strain evidence="2">BECK_DK47</strain>
    </source>
</reference>
<dbReference type="AlphaFoldDB" id="A0A450SJD0"/>
<evidence type="ECO:0000313" key="2">
    <source>
        <dbReference type="EMBL" id="VFJ53526.1"/>
    </source>
</evidence>
<evidence type="ECO:0008006" key="3">
    <source>
        <dbReference type="Google" id="ProtNLM"/>
    </source>
</evidence>
<gene>
    <name evidence="2" type="ORF">BECKDK2373B_GA0170837_104241</name>
    <name evidence="1" type="ORF">BECKDK2373C_GA0170839_100743</name>
</gene>
<dbReference type="EMBL" id="CAADEY010000007">
    <property type="protein sequence ID" value="VFJ44044.1"/>
    <property type="molecule type" value="Genomic_DNA"/>
</dbReference>
<sequence length="82" mass="9820">MPEITRFLGIIISMYFDEHNPPHFHVRYNEYRASMGIRDLNLIEGSLPARVRGLVAEWAELHQDELSRMWETREFHRVEPLV</sequence>
<name>A0A450SJD0_9GAMM</name>
<dbReference type="Pfam" id="PF13711">
    <property type="entry name" value="DUF4160"/>
    <property type="match status" value="1"/>
</dbReference>